<proteinExistence type="predicted"/>
<name>A0A0S3SGG1_PHAAN</name>
<dbReference type="Proteomes" id="UP000291084">
    <property type="component" value="Chromosome 7"/>
</dbReference>
<dbReference type="EMBL" id="AP015040">
    <property type="protein sequence ID" value="BAT91935.1"/>
    <property type="molecule type" value="Genomic_DNA"/>
</dbReference>
<organism evidence="2 3">
    <name type="scientific">Vigna angularis var. angularis</name>
    <dbReference type="NCBI Taxonomy" id="157739"/>
    <lineage>
        <taxon>Eukaryota</taxon>
        <taxon>Viridiplantae</taxon>
        <taxon>Streptophyta</taxon>
        <taxon>Embryophyta</taxon>
        <taxon>Tracheophyta</taxon>
        <taxon>Spermatophyta</taxon>
        <taxon>Magnoliopsida</taxon>
        <taxon>eudicotyledons</taxon>
        <taxon>Gunneridae</taxon>
        <taxon>Pentapetalae</taxon>
        <taxon>rosids</taxon>
        <taxon>fabids</taxon>
        <taxon>Fabales</taxon>
        <taxon>Fabaceae</taxon>
        <taxon>Papilionoideae</taxon>
        <taxon>50 kb inversion clade</taxon>
        <taxon>NPAAA clade</taxon>
        <taxon>indigoferoid/millettioid clade</taxon>
        <taxon>Phaseoleae</taxon>
        <taxon>Vigna</taxon>
    </lineage>
</organism>
<evidence type="ECO:0000313" key="2">
    <source>
        <dbReference type="EMBL" id="BAT91935.1"/>
    </source>
</evidence>
<protein>
    <recommendedName>
        <fullName evidence="4">Secreted protein</fullName>
    </recommendedName>
</protein>
<feature type="chain" id="PRO_5006618196" description="Secreted protein" evidence="1">
    <location>
        <begin position="20"/>
        <end position="92"/>
    </location>
</feature>
<accession>A0A0S3SGG1</accession>
<keyword evidence="1" id="KW-0732">Signal</keyword>
<feature type="signal peptide" evidence="1">
    <location>
        <begin position="1"/>
        <end position="19"/>
    </location>
</feature>
<dbReference type="AlphaFoldDB" id="A0A0S3SGG1"/>
<evidence type="ECO:0008006" key="4">
    <source>
        <dbReference type="Google" id="ProtNLM"/>
    </source>
</evidence>
<keyword evidence="3" id="KW-1185">Reference proteome</keyword>
<evidence type="ECO:0000256" key="1">
    <source>
        <dbReference type="SAM" id="SignalP"/>
    </source>
</evidence>
<reference evidence="2 3" key="1">
    <citation type="journal article" date="2015" name="Sci. Rep.">
        <title>The power of single molecule real-time sequencing technology in the de novo assembly of a eukaryotic genome.</title>
        <authorList>
            <person name="Sakai H."/>
            <person name="Naito K."/>
            <person name="Ogiso-Tanaka E."/>
            <person name="Takahashi Y."/>
            <person name="Iseki K."/>
            <person name="Muto C."/>
            <person name="Satou K."/>
            <person name="Teruya K."/>
            <person name="Shiroma A."/>
            <person name="Shimoji M."/>
            <person name="Hirano T."/>
            <person name="Itoh T."/>
            <person name="Kaga A."/>
            <person name="Tomooka N."/>
        </authorList>
    </citation>
    <scope>NUCLEOTIDE SEQUENCE [LARGE SCALE GENOMIC DNA]</scope>
    <source>
        <strain evidence="3">cv. Shumari</strain>
    </source>
</reference>
<gene>
    <name evidence="2" type="primary">Vigan.07G057900</name>
    <name evidence="2" type="ORF">VIGAN_07057900</name>
</gene>
<evidence type="ECO:0000313" key="3">
    <source>
        <dbReference type="Proteomes" id="UP000291084"/>
    </source>
</evidence>
<sequence>MFTFTLRVFFLLYSSPSFSELSSSLGRPLCLHLRSLTTTTSRKVCSGCHVASTISSTCSLTQPKIASWLLVKMAKSSFHVLLLLFLLTVALI</sequence>